<keyword evidence="1" id="KW-0732">Signal</keyword>
<reference evidence="3" key="1">
    <citation type="journal article" date="2006" name="PLoS Biol.">
        <title>Macronuclear genome sequence of the ciliate Tetrahymena thermophila, a model eukaryote.</title>
        <authorList>
            <person name="Eisen J.A."/>
            <person name="Coyne R.S."/>
            <person name="Wu M."/>
            <person name="Wu D."/>
            <person name="Thiagarajan M."/>
            <person name="Wortman J.R."/>
            <person name="Badger J.H."/>
            <person name="Ren Q."/>
            <person name="Amedeo P."/>
            <person name="Jones K.M."/>
            <person name="Tallon L.J."/>
            <person name="Delcher A.L."/>
            <person name="Salzberg S.L."/>
            <person name="Silva J.C."/>
            <person name="Haas B.J."/>
            <person name="Majoros W.H."/>
            <person name="Farzad M."/>
            <person name="Carlton J.M."/>
            <person name="Smith R.K. Jr."/>
            <person name="Garg J."/>
            <person name="Pearlman R.E."/>
            <person name="Karrer K.M."/>
            <person name="Sun L."/>
            <person name="Manning G."/>
            <person name="Elde N.C."/>
            <person name="Turkewitz A.P."/>
            <person name="Asai D.J."/>
            <person name="Wilkes D.E."/>
            <person name="Wang Y."/>
            <person name="Cai H."/>
            <person name="Collins K."/>
            <person name="Stewart B.A."/>
            <person name="Lee S.R."/>
            <person name="Wilamowska K."/>
            <person name="Weinberg Z."/>
            <person name="Ruzzo W.L."/>
            <person name="Wloga D."/>
            <person name="Gaertig J."/>
            <person name="Frankel J."/>
            <person name="Tsao C.-C."/>
            <person name="Gorovsky M.A."/>
            <person name="Keeling P.J."/>
            <person name="Waller R.F."/>
            <person name="Patron N.J."/>
            <person name="Cherry J.M."/>
            <person name="Stover N.A."/>
            <person name="Krieger C.J."/>
            <person name="del Toro C."/>
            <person name="Ryder H.F."/>
            <person name="Williamson S.C."/>
            <person name="Barbeau R.A."/>
            <person name="Hamilton E.P."/>
            <person name="Orias E."/>
        </authorList>
    </citation>
    <scope>NUCLEOTIDE SEQUENCE [LARGE SCALE GENOMIC DNA]</scope>
    <source>
        <strain evidence="3">SB210</strain>
    </source>
</reference>
<keyword evidence="3" id="KW-1185">Reference proteome</keyword>
<dbReference type="KEGG" id="tet:TTHERM_00123960"/>
<dbReference type="Proteomes" id="UP000009168">
    <property type="component" value="Unassembled WGS sequence"/>
</dbReference>
<feature type="signal peptide" evidence="1">
    <location>
        <begin position="1"/>
        <end position="20"/>
    </location>
</feature>
<dbReference type="RefSeq" id="XP_001010891.1">
    <property type="nucleotide sequence ID" value="XM_001010891.1"/>
</dbReference>
<evidence type="ECO:0000313" key="3">
    <source>
        <dbReference type="Proteomes" id="UP000009168"/>
    </source>
</evidence>
<dbReference type="InParanoid" id="Q22YM5"/>
<sequence length="375" mass="40451">MSKVIITILLVASFVSVALAANKTTCNSHPAFAKAKNILTYSLQSDSKGKSKNEALQKQFQNAKPTNRTAADLGVCSQYVNQNSCCDKNMVKLIDQAALLKVKPIQEAKSAFQKLISVYIAQVYKNCSNTVLPSTIITFDAIFNNSTLKILQANKTAQATCKINFAKAISSFTRGAMCSICAGVENINDYFNAQGQLKISQSSVNSFLQSTDQSISCVASFFTPSNIELIVKELNAAYIKNNDKCGANVIANVKTIFANPKITNDDGKGGKICKGTTVFGDNSACENVLQGDPNLDQKNARFLGFDDQSMNRLLQSIADAVVDPSGVSVYTTSNTDNYIDENGSGIQPNFDQINTNDGIQLTYGIISTIILTLLI</sequence>
<accession>Q22YM5</accession>
<feature type="chain" id="PRO_5004201412" description="Transmembrane protein" evidence="1">
    <location>
        <begin position="21"/>
        <end position="375"/>
    </location>
</feature>
<evidence type="ECO:0000313" key="2">
    <source>
        <dbReference type="EMBL" id="EAR90646.1"/>
    </source>
</evidence>
<dbReference type="AlphaFoldDB" id="Q22YM5"/>
<evidence type="ECO:0008006" key="4">
    <source>
        <dbReference type="Google" id="ProtNLM"/>
    </source>
</evidence>
<dbReference type="HOGENOM" id="CLU_736705_0_0_1"/>
<organism evidence="2 3">
    <name type="scientific">Tetrahymena thermophila (strain SB210)</name>
    <dbReference type="NCBI Taxonomy" id="312017"/>
    <lineage>
        <taxon>Eukaryota</taxon>
        <taxon>Sar</taxon>
        <taxon>Alveolata</taxon>
        <taxon>Ciliophora</taxon>
        <taxon>Intramacronucleata</taxon>
        <taxon>Oligohymenophorea</taxon>
        <taxon>Hymenostomatida</taxon>
        <taxon>Tetrahymenina</taxon>
        <taxon>Tetrahymenidae</taxon>
        <taxon>Tetrahymena</taxon>
    </lineage>
</organism>
<dbReference type="GeneID" id="7833271"/>
<protein>
    <recommendedName>
        <fullName evidence="4">Transmembrane protein</fullName>
    </recommendedName>
</protein>
<gene>
    <name evidence="2" type="ORF">TTHERM_00123960</name>
</gene>
<name>Q22YM5_TETTS</name>
<proteinExistence type="predicted"/>
<dbReference type="EMBL" id="GG662798">
    <property type="protein sequence ID" value="EAR90646.1"/>
    <property type="molecule type" value="Genomic_DNA"/>
</dbReference>
<evidence type="ECO:0000256" key="1">
    <source>
        <dbReference type="SAM" id="SignalP"/>
    </source>
</evidence>